<organism evidence="1 2">
    <name type="scientific">Enterocloster bolteae</name>
    <dbReference type="NCBI Taxonomy" id="208479"/>
    <lineage>
        <taxon>Bacteria</taxon>
        <taxon>Bacillati</taxon>
        <taxon>Bacillota</taxon>
        <taxon>Clostridia</taxon>
        <taxon>Lachnospirales</taxon>
        <taxon>Lachnospiraceae</taxon>
        <taxon>Enterocloster</taxon>
    </lineage>
</organism>
<protein>
    <submittedName>
        <fullName evidence="1">Uncharacterized protein</fullName>
    </submittedName>
</protein>
<evidence type="ECO:0000313" key="2">
    <source>
        <dbReference type="Proteomes" id="UP000284543"/>
    </source>
</evidence>
<comment type="caution">
    <text evidence="1">The sequence shown here is derived from an EMBL/GenBank/DDBJ whole genome shotgun (WGS) entry which is preliminary data.</text>
</comment>
<evidence type="ECO:0000313" key="1">
    <source>
        <dbReference type="EMBL" id="RGV73150.1"/>
    </source>
</evidence>
<dbReference type="Proteomes" id="UP000284543">
    <property type="component" value="Unassembled WGS sequence"/>
</dbReference>
<reference evidence="1 2" key="1">
    <citation type="submission" date="2018-08" db="EMBL/GenBank/DDBJ databases">
        <title>A genome reference for cultivated species of the human gut microbiota.</title>
        <authorList>
            <person name="Zou Y."/>
            <person name="Xue W."/>
            <person name="Luo G."/>
        </authorList>
    </citation>
    <scope>NUCLEOTIDE SEQUENCE [LARGE SCALE GENOMIC DNA]</scope>
    <source>
        <strain evidence="1 2">AF14-18</strain>
    </source>
</reference>
<accession>A0A412YZS8</accession>
<gene>
    <name evidence="1" type="ORF">DWW02_22360</name>
</gene>
<sequence length="87" mass="10514">MQVVDMAREMNKNCDLFISIPDYVDENISDKVVMIIQSYTSIVNTIVWRKERWVIKYFLKIKKTDVVCYLYSQRNTSLMHQKTEKRM</sequence>
<dbReference type="AlphaFoldDB" id="A0A412YZS8"/>
<name>A0A412YZS8_9FIRM</name>
<dbReference type="EMBL" id="QRZM01000011">
    <property type="protein sequence ID" value="RGV73150.1"/>
    <property type="molecule type" value="Genomic_DNA"/>
</dbReference>
<proteinExistence type="predicted"/>